<feature type="domain" description="Fibronectin type-III" evidence="4">
    <location>
        <begin position="104"/>
        <end position="191"/>
    </location>
</feature>
<dbReference type="Gene3D" id="2.60.40.10">
    <property type="entry name" value="Immunoglobulins"/>
    <property type="match status" value="3"/>
</dbReference>
<protein>
    <recommendedName>
        <fullName evidence="4">Fibronectin type-III domain-containing protein</fullName>
    </recommendedName>
</protein>
<evidence type="ECO:0000256" key="2">
    <source>
        <dbReference type="ARBA" id="ARBA00022801"/>
    </source>
</evidence>
<evidence type="ECO:0000256" key="1">
    <source>
        <dbReference type="ARBA" id="ARBA00022670"/>
    </source>
</evidence>
<dbReference type="CDD" id="cd00063">
    <property type="entry name" value="FN3"/>
    <property type="match status" value="2"/>
</dbReference>
<dbReference type="PROSITE" id="PS50853">
    <property type="entry name" value="FN3"/>
    <property type="match status" value="3"/>
</dbReference>
<name>A0A2U3LQ36_9FIRM</name>
<feature type="domain" description="Fibronectin type-III" evidence="4">
    <location>
        <begin position="196"/>
        <end position="283"/>
    </location>
</feature>
<dbReference type="EMBL" id="OMOF01000691">
    <property type="protein sequence ID" value="SPF53988.1"/>
    <property type="molecule type" value="Genomic_DNA"/>
</dbReference>
<proteinExistence type="predicted"/>
<dbReference type="PROSITE" id="PS00138">
    <property type="entry name" value="SUBTILASE_SER"/>
    <property type="match status" value="1"/>
</dbReference>
<dbReference type="InterPro" id="IPR003961">
    <property type="entry name" value="FN3_dom"/>
</dbReference>
<dbReference type="InterPro" id="IPR050819">
    <property type="entry name" value="Tripeptidyl-peptidase_I"/>
</dbReference>
<dbReference type="SUPFAM" id="SSF49265">
    <property type="entry name" value="Fibronectin type III"/>
    <property type="match status" value="2"/>
</dbReference>
<dbReference type="Gene3D" id="3.40.50.200">
    <property type="entry name" value="Peptidase S8/S53 domain"/>
    <property type="match status" value="1"/>
</dbReference>
<dbReference type="InterPro" id="IPR036852">
    <property type="entry name" value="Peptidase_S8/S53_dom_sf"/>
</dbReference>
<evidence type="ECO:0000313" key="6">
    <source>
        <dbReference type="Proteomes" id="UP000238916"/>
    </source>
</evidence>
<reference evidence="6" key="1">
    <citation type="submission" date="2018-02" db="EMBL/GenBank/DDBJ databases">
        <authorList>
            <person name="Hausmann B."/>
        </authorList>
    </citation>
    <scope>NUCLEOTIDE SEQUENCE [LARGE SCALE GENOMIC DNA]</scope>
    <source>
        <strain evidence="6">Peat soil MAG SbF1</strain>
    </source>
</reference>
<dbReference type="SMART" id="SM00060">
    <property type="entry name" value="FN3"/>
    <property type="match status" value="3"/>
</dbReference>
<dbReference type="OrthoDB" id="2051435at2"/>
<dbReference type="PANTHER" id="PTHR14218:SF15">
    <property type="entry name" value="TRIPEPTIDYL-PEPTIDASE 1"/>
    <property type="match status" value="1"/>
</dbReference>
<dbReference type="GO" id="GO:0008240">
    <property type="term" value="F:tripeptidyl-peptidase activity"/>
    <property type="evidence" value="ECO:0007669"/>
    <property type="project" value="TreeGrafter"/>
</dbReference>
<keyword evidence="1" id="KW-0645">Protease</keyword>
<dbReference type="GO" id="GO:0004252">
    <property type="term" value="F:serine-type endopeptidase activity"/>
    <property type="evidence" value="ECO:0007669"/>
    <property type="project" value="InterPro"/>
</dbReference>
<dbReference type="InterPro" id="IPR023828">
    <property type="entry name" value="Peptidase_S8_Ser-AS"/>
</dbReference>
<dbReference type="SUPFAM" id="SSF52743">
    <property type="entry name" value="Subtilisin-like"/>
    <property type="match status" value="1"/>
</dbReference>
<dbReference type="InterPro" id="IPR013783">
    <property type="entry name" value="Ig-like_fold"/>
</dbReference>
<dbReference type="PANTHER" id="PTHR14218">
    <property type="entry name" value="PROTEASE S8 TRIPEPTIDYL PEPTIDASE I CLN2"/>
    <property type="match status" value="1"/>
</dbReference>
<accession>A0A2U3LQ36</accession>
<organism evidence="5 6">
    <name type="scientific">Candidatus Desulfosporosinus infrequens</name>
    <dbReference type="NCBI Taxonomy" id="2043169"/>
    <lineage>
        <taxon>Bacteria</taxon>
        <taxon>Bacillati</taxon>
        <taxon>Bacillota</taxon>
        <taxon>Clostridia</taxon>
        <taxon>Eubacteriales</taxon>
        <taxon>Desulfitobacteriaceae</taxon>
        <taxon>Desulfosporosinus</taxon>
    </lineage>
</organism>
<feature type="domain" description="Fibronectin type-III" evidence="4">
    <location>
        <begin position="290"/>
        <end position="377"/>
    </location>
</feature>
<dbReference type="Proteomes" id="UP000238916">
    <property type="component" value="Unassembled WGS sequence"/>
</dbReference>
<dbReference type="GO" id="GO:0006508">
    <property type="term" value="P:proteolysis"/>
    <property type="evidence" value="ECO:0007669"/>
    <property type="project" value="UniProtKB-KW"/>
</dbReference>
<keyword evidence="3" id="KW-0720">Serine protease</keyword>
<dbReference type="InterPro" id="IPR036116">
    <property type="entry name" value="FN3_sf"/>
</dbReference>
<evidence type="ECO:0000313" key="5">
    <source>
        <dbReference type="EMBL" id="SPF53988.1"/>
    </source>
</evidence>
<evidence type="ECO:0000259" key="4">
    <source>
        <dbReference type="PROSITE" id="PS50853"/>
    </source>
</evidence>
<keyword evidence="2" id="KW-0378">Hydrolase</keyword>
<evidence type="ECO:0000256" key="3">
    <source>
        <dbReference type="ARBA" id="ARBA00022825"/>
    </source>
</evidence>
<dbReference type="Pfam" id="PF00041">
    <property type="entry name" value="fn3"/>
    <property type="match status" value="2"/>
</dbReference>
<dbReference type="AlphaFoldDB" id="A0A2U3LQ36"/>
<gene>
    <name evidence="5" type="ORF">SBF1_7200001</name>
</gene>
<sequence length="591" mass="59830">MIYSNGRWGEVGGTSVAAPEWAGILALADQERIANGLGTLGAANSELYALANSGVYNDITSGSNSSYSCATGYDMVTGLGTPNVYKLVTALGGAQTTPVSTPTVPTGVTASAVSSTQVNLTWTAVPSATSYKIYRTTSSSLIPVLVGTSLTPTFGDTDLTKSTTYYYAVSAVGTSGESGQSVQVSATTLSSSSMASPIGLTAIPTSSSQINLSWGSVSGATSYTIYISTSPTGNFRGIVSTGTTSATSVGLSAGTTYYYTVTATGKGAQSPQSAVVSATTLTASTAVSSAPSGLTATPTSSSQINLSWTPVSGATSYKIYRSQSSAGTYTLIGTSSVPSYTSTALVQKTTYYYKVSAVNSSGEGPLSTVVSVTTLQAPILAKLSINGTIPALTAGSTGVSLSNTLTVTVSGTDQSGNSFNLKGLNITWTVPSSTTCATVSNGILTPVSAGSGTVYASVNGISSNSLTFTVGSAGAIAINSVQASNGMVLLYLNEVPKILPTLSQFAVAQSINGATAVVTKVIAGVERGNVILLQIARNELTYALQSVYDSVSYLGGTPVKSNKFTILPTNNSSVSQTVGQQFSHLTFITHS</sequence>